<sequence length="472" mass="51023">MKKAIVLTSLFAFIGSPIGAVGPTESDPILAQPASGFEVRVSAPGPDVSADDVLQAAIDKVSTRGGGVVLLGAGDFKLSRKQGEQTVVIKSNVTLRGQGHATHIYLDPKTPSNPERYYPVRIGTDAVPAHNVVIENLRYTGNDKAIGGGSIMGFNARLDAPESLLLSCDNITVRHCWIYDAKQAVGCTKATAFYMQADRIVAQFKNWQVHHNFIDTCGNKAIELGECNGGLIADNHIINTVDGPQVIFGTRNVQIRDNVVFFTRTGINVSEGSHHIRVSGNHVEPMPGRDHAQMATCLLLRTEPKRLHTRISDVGVTGNIFRNQSTPSKCTVSFLTNIDALSCVYEGLTFTSNVFDGDVQLFDKRMPDKTTIKDIVFADNICEGDLLSESQGKMMSSHVMVRANVLRKAGVCTLNASQWIWTGNTHVNGTLKIAPGAKDNIIRDNVTASPITDQDDGNSLVGNVVMKKTVTP</sequence>
<reference evidence="3 4" key="1">
    <citation type="submission" date="2019-03" db="EMBL/GenBank/DDBJ databases">
        <title>Genomic Encyclopedia of Archaeal and Bacterial Type Strains, Phase II (KMG-II): from individual species to whole genera.</title>
        <authorList>
            <person name="Goeker M."/>
        </authorList>
    </citation>
    <scope>NUCLEOTIDE SEQUENCE [LARGE SCALE GENOMIC DNA]</scope>
    <source>
        <strain evidence="3 4">ATCC 25309</strain>
    </source>
</reference>
<protein>
    <submittedName>
        <fullName evidence="3">Right handed beta helix region</fullName>
    </submittedName>
</protein>
<feature type="signal peptide" evidence="1">
    <location>
        <begin position="1"/>
        <end position="20"/>
    </location>
</feature>
<gene>
    <name evidence="3" type="ORF">EI77_04039</name>
</gene>
<organism evidence="3 4">
    <name type="scientific">Prosthecobacter fusiformis</name>
    <dbReference type="NCBI Taxonomy" id="48464"/>
    <lineage>
        <taxon>Bacteria</taxon>
        <taxon>Pseudomonadati</taxon>
        <taxon>Verrucomicrobiota</taxon>
        <taxon>Verrucomicrobiia</taxon>
        <taxon>Verrucomicrobiales</taxon>
        <taxon>Verrucomicrobiaceae</taxon>
        <taxon>Prosthecobacter</taxon>
    </lineage>
</organism>
<name>A0A4R7RKA5_9BACT</name>
<dbReference type="Gene3D" id="2.160.20.10">
    <property type="entry name" value="Single-stranded right-handed beta-helix, Pectin lyase-like"/>
    <property type="match status" value="1"/>
</dbReference>
<evidence type="ECO:0000313" key="4">
    <source>
        <dbReference type="Proteomes" id="UP000295662"/>
    </source>
</evidence>
<evidence type="ECO:0000259" key="2">
    <source>
        <dbReference type="Pfam" id="PF13229"/>
    </source>
</evidence>
<dbReference type="SUPFAM" id="SSF51126">
    <property type="entry name" value="Pectin lyase-like"/>
    <property type="match status" value="1"/>
</dbReference>
<dbReference type="InterPro" id="IPR011050">
    <property type="entry name" value="Pectin_lyase_fold/virulence"/>
</dbReference>
<comment type="caution">
    <text evidence="3">The sequence shown here is derived from an EMBL/GenBank/DDBJ whole genome shotgun (WGS) entry which is preliminary data.</text>
</comment>
<dbReference type="OrthoDB" id="179462at2"/>
<dbReference type="RefSeq" id="WP_133797026.1">
    <property type="nucleotide sequence ID" value="NZ_SOCA01000010.1"/>
</dbReference>
<accession>A0A4R7RKA5</accession>
<dbReference type="InterPro" id="IPR012334">
    <property type="entry name" value="Pectin_lyas_fold"/>
</dbReference>
<dbReference type="Pfam" id="PF13229">
    <property type="entry name" value="Beta_helix"/>
    <property type="match status" value="1"/>
</dbReference>
<evidence type="ECO:0000313" key="3">
    <source>
        <dbReference type="EMBL" id="TDU64588.1"/>
    </source>
</evidence>
<dbReference type="AlphaFoldDB" id="A0A4R7RKA5"/>
<keyword evidence="1" id="KW-0732">Signal</keyword>
<dbReference type="EMBL" id="SOCA01000010">
    <property type="protein sequence ID" value="TDU64588.1"/>
    <property type="molecule type" value="Genomic_DNA"/>
</dbReference>
<dbReference type="InterPro" id="IPR039448">
    <property type="entry name" value="Beta_helix"/>
</dbReference>
<dbReference type="Proteomes" id="UP000295662">
    <property type="component" value="Unassembled WGS sequence"/>
</dbReference>
<proteinExistence type="predicted"/>
<evidence type="ECO:0000256" key="1">
    <source>
        <dbReference type="SAM" id="SignalP"/>
    </source>
</evidence>
<feature type="domain" description="Right handed beta helix" evidence="2">
    <location>
        <begin position="205"/>
        <end position="284"/>
    </location>
</feature>
<keyword evidence="4" id="KW-1185">Reference proteome</keyword>
<feature type="chain" id="PRO_5020365869" evidence="1">
    <location>
        <begin position="21"/>
        <end position="472"/>
    </location>
</feature>